<organism evidence="2 3">
    <name type="scientific">Amycolatopsis alkalitolerans</name>
    <dbReference type="NCBI Taxonomy" id="2547244"/>
    <lineage>
        <taxon>Bacteria</taxon>
        <taxon>Bacillati</taxon>
        <taxon>Actinomycetota</taxon>
        <taxon>Actinomycetes</taxon>
        <taxon>Pseudonocardiales</taxon>
        <taxon>Pseudonocardiaceae</taxon>
        <taxon>Amycolatopsis</taxon>
    </lineage>
</organism>
<gene>
    <name evidence="2" type="ORF">FG385_11345</name>
</gene>
<evidence type="ECO:0000313" key="2">
    <source>
        <dbReference type="EMBL" id="TNC27013.1"/>
    </source>
</evidence>
<feature type="transmembrane region" description="Helical" evidence="1">
    <location>
        <begin position="214"/>
        <end position="236"/>
    </location>
</feature>
<feature type="transmembrane region" description="Helical" evidence="1">
    <location>
        <begin position="116"/>
        <end position="135"/>
    </location>
</feature>
<dbReference type="EMBL" id="VDFW01000007">
    <property type="protein sequence ID" value="TNC27013.1"/>
    <property type="molecule type" value="Genomic_DNA"/>
</dbReference>
<name>A0A5C4M7I7_9PSEU</name>
<comment type="caution">
    <text evidence="2">The sequence shown here is derived from an EMBL/GenBank/DDBJ whole genome shotgun (WGS) entry which is preliminary data.</text>
</comment>
<dbReference type="OrthoDB" id="8061853at2"/>
<feature type="transmembrane region" description="Helical" evidence="1">
    <location>
        <begin position="141"/>
        <end position="162"/>
    </location>
</feature>
<reference evidence="2 3" key="1">
    <citation type="submission" date="2019-06" db="EMBL/GenBank/DDBJ databases">
        <title>Amycolatopsis alkalitolerans sp. nov., isolated from Gastrodia elata Blume.</title>
        <authorList>
            <person name="Narsing Rao M.P."/>
            <person name="Li W.J."/>
        </authorList>
    </citation>
    <scope>NUCLEOTIDE SEQUENCE [LARGE SCALE GENOMIC DNA]</scope>
    <source>
        <strain evidence="2 3">SYSUP0005</strain>
    </source>
</reference>
<proteinExistence type="predicted"/>
<evidence type="ECO:0000256" key="1">
    <source>
        <dbReference type="SAM" id="Phobius"/>
    </source>
</evidence>
<feature type="transmembrane region" description="Helical" evidence="1">
    <location>
        <begin position="174"/>
        <end position="194"/>
    </location>
</feature>
<sequence>MLHLRVISPAGSTAEAVERLRSHAGTAHLVVHHGVAVEPDGDLVEADVAREAADEVIDLLCGLGIDHDGGITLEALDAALSDSADRAEEAAPGVGADAVVWEELVSRSGEESRLNATFQAFLVIACLLASVGVITDSPVTIVGAMVVGPEFGPLAALAVGLVLRRRDLMRRAGLALGVGFPLAMVVTALVTLLSEAVGLLDVTAFREGHAAVDFVYHIGWYSLIVALLAGAAGMLAMTSAKSAALVGVFISVTTVPAAGFAAVAAVTGDWLRSLESVGQLAVNLIGIVAAAAAVLALRRRGQRVRAAGRPLSAG</sequence>
<dbReference type="AlphaFoldDB" id="A0A5C4M7I7"/>
<dbReference type="Proteomes" id="UP000305546">
    <property type="component" value="Unassembled WGS sequence"/>
</dbReference>
<keyword evidence="1" id="KW-0812">Transmembrane</keyword>
<keyword evidence="1" id="KW-0472">Membrane</keyword>
<keyword evidence="3" id="KW-1185">Reference proteome</keyword>
<keyword evidence="1" id="KW-1133">Transmembrane helix</keyword>
<dbReference type="PANTHER" id="PTHR20992:SF9">
    <property type="entry name" value="AT15442P-RELATED"/>
    <property type="match status" value="1"/>
</dbReference>
<dbReference type="RefSeq" id="WP_139096621.1">
    <property type="nucleotide sequence ID" value="NZ_VDFW01000007.1"/>
</dbReference>
<dbReference type="Pfam" id="PF04087">
    <property type="entry name" value="DUF389"/>
    <property type="match status" value="1"/>
</dbReference>
<feature type="transmembrane region" description="Helical" evidence="1">
    <location>
        <begin position="243"/>
        <end position="265"/>
    </location>
</feature>
<evidence type="ECO:0000313" key="3">
    <source>
        <dbReference type="Proteomes" id="UP000305546"/>
    </source>
</evidence>
<dbReference type="PANTHER" id="PTHR20992">
    <property type="entry name" value="AT15442P-RELATED"/>
    <property type="match status" value="1"/>
</dbReference>
<feature type="transmembrane region" description="Helical" evidence="1">
    <location>
        <begin position="277"/>
        <end position="297"/>
    </location>
</feature>
<protein>
    <submittedName>
        <fullName evidence="2">DUF389 domain-containing protein</fullName>
    </submittedName>
</protein>
<accession>A0A5C4M7I7</accession>
<dbReference type="InterPro" id="IPR005240">
    <property type="entry name" value="DUF389"/>
</dbReference>